<feature type="compositionally biased region" description="Acidic residues" evidence="2">
    <location>
        <begin position="240"/>
        <end position="299"/>
    </location>
</feature>
<evidence type="ECO:0000259" key="3">
    <source>
        <dbReference type="Pfam" id="PF11250"/>
    </source>
</evidence>
<comment type="caution">
    <text evidence="4">The sequence shown here is derived from an EMBL/GenBank/DDBJ whole genome shotgun (WGS) entry which is preliminary data.</text>
</comment>
<dbReference type="EMBL" id="JAYKXN010000005">
    <property type="protein sequence ID" value="KAK7285364.1"/>
    <property type="molecule type" value="Genomic_DNA"/>
</dbReference>
<proteinExistence type="inferred from homology"/>
<dbReference type="PANTHER" id="PTHR33155:SF8">
    <property type="entry name" value="PROTEIN FANTASTIC FOUR 1"/>
    <property type="match status" value="1"/>
</dbReference>
<accession>A0AAN9P5F5</accession>
<dbReference type="Pfam" id="PF11250">
    <property type="entry name" value="FAF"/>
    <property type="match status" value="1"/>
</dbReference>
<feature type="compositionally biased region" description="Basic and acidic residues" evidence="2">
    <location>
        <begin position="58"/>
        <end position="73"/>
    </location>
</feature>
<sequence>MSSSSVCQGFQSHLEPRVMAPRVLSLKLAPQGSNVSPSSATVNNSNRVTPTSDSESQQQHHQEKPLTNHECDKNDTIPNSGWCFLQALTNKKTEEDQVYVHPTVKRSSSVLTEQSLQMCTESLGSETGSNASDNIDDISLFSSDTNTFPLTQITTTTIARDNNTSFESRRVNRACNFPPPLTSITDFGGVHVMPRREGGRLIMEAFPSPSPRRYFHAERGDGRLRLCLFESYFSAFDVDDEVCDGEEEGAAEEEEEDDSERNREEAEEGEEEGEEEEGEEEEEEETGAEEENVDNVEDEMGVKKFARPSRCKESGRDIFGDALATLSLPLFLSVHE</sequence>
<comment type="similarity">
    <text evidence="1">Belongs to the fantastic four family.</text>
</comment>
<dbReference type="AlphaFoldDB" id="A0AAN9P5F5"/>
<organism evidence="4 5">
    <name type="scientific">Clitoria ternatea</name>
    <name type="common">Butterfly pea</name>
    <dbReference type="NCBI Taxonomy" id="43366"/>
    <lineage>
        <taxon>Eukaryota</taxon>
        <taxon>Viridiplantae</taxon>
        <taxon>Streptophyta</taxon>
        <taxon>Embryophyta</taxon>
        <taxon>Tracheophyta</taxon>
        <taxon>Spermatophyta</taxon>
        <taxon>Magnoliopsida</taxon>
        <taxon>eudicotyledons</taxon>
        <taxon>Gunneridae</taxon>
        <taxon>Pentapetalae</taxon>
        <taxon>rosids</taxon>
        <taxon>fabids</taxon>
        <taxon>Fabales</taxon>
        <taxon>Fabaceae</taxon>
        <taxon>Papilionoideae</taxon>
        <taxon>50 kb inversion clade</taxon>
        <taxon>NPAAA clade</taxon>
        <taxon>indigoferoid/millettioid clade</taxon>
        <taxon>Phaseoleae</taxon>
        <taxon>Clitoria</taxon>
    </lineage>
</organism>
<reference evidence="4 5" key="1">
    <citation type="submission" date="2024-01" db="EMBL/GenBank/DDBJ databases">
        <title>The genomes of 5 underutilized Papilionoideae crops provide insights into root nodulation and disease resistance.</title>
        <authorList>
            <person name="Yuan L."/>
        </authorList>
    </citation>
    <scope>NUCLEOTIDE SEQUENCE [LARGE SCALE GENOMIC DNA]</scope>
    <source>
        <strain evidence="4">LY-2023</strain>
        <tissue evidence="4">Leaf</tissue>
    </source>
</reference>
<feature type="domain" description="FAF" evidence="3">
    <location>
        <begin position="176"/>
        <end position="228"/>
    </location>
</feature>
<dbReference type="PANTHER" id="PTHR33155">
    <property type="entry name" value="FANTASTIC FOUR-LIKE PROTEIN (DUF3049)"/>
    <property type="match status" value="1"/>
</dbReference>
<evidence type="ECO:0000313" key="5">
    <source>
        <dbReference type="Proteomes" id="UP001359559"/>
    </source>
</evidence>
<evidence type="ECO:0000256" key="1">
    <source>
        <dbReference type="ARBA" id="ARBA00008690"/>
    </source>
</evidence>
<feature type="compositionally biased region" description="Polar residues" evidence="2">
    <location>
        <begin position="31"/>
        <end position="53"/>
    </location>
</feature>
<dbReference type="InterPro" id="IPR021410">
    <property type="entry name" value="FAF"/>
</dbReference>
<evidence type="ECO:0000313" key="4">
    <source>
        <dbReference type="EMBL" id="KAK7285364.1"/>
    </source>
</evidence>
<feature type="region of interest" description="Disordered" evidence="2">
    <location>
        <begin position="240"/>
        <end position="313"/>
    </location>
</feature>
<keyword evidence="5" id="KW-1185">Reference proteome</keyword>
<protein>
    <recommendedName>
        <fullName evidence="3">FAF domain-containing protein</fullName>
    </recommendedName>
</protein>
<name>A0AAN9P5F5_CLITE</name>
<dbReference type="Proteomes" id="UP001359559">
    <property type="component" value="Unassembled WGS sequence"/>
</dbReference>
<dbReference type="InterPro" id="IPR046431">
    <property type="entry name" value="FAF_dom"/>
</dbReference>
<feature type="region of interest" description="Disordered" evidence="2">
    <location>
        <begin position="30"/>
        <end position="73"/>
    </location>
</feature>
<evidence type="ECO:0000256" key="2">
    <source>
        <dbReference type="SAM" id="MobiDB-lite"/>
    </source>
</evidence>
<gene>
    <name evidence="4" type="ORF">RJT34_20133</name>
</gene>